<reference evidence="2 3" key="1">
    <citation type="submission" date="2016-10" db="EMBL/GenBank/DDBJ databases">
        <authorList>
            <person name="de Groot N.N."/>
        </authorList>
    </citation>
    <scope>NUCLEOTIDE SEQUENCE [LARGE SCALE GENOMIC DNA]</scope>
    <source>
        <strain evidence="2 3">DSM 16981</strain>
    </source>
</reference>
<dbReference type="EMBL" id="FNHQ01000014">
    <property type="protein sequence ID" value="SDM82668.1"/>
    <property type="molecule type" value="Genomic_DNA"/>
</dbReference>
<evidence type="ECO:0000256" key="1">
    <source>
        <dbReference type="SAM" id="Coils"/>
    </source>
</evidence>
<evidence type="ECO:0000313" key="3">
    <source>
        <dbReference type="Proteomes" id="UP000199309"/>
    </source>
</evidence>
<organism evidence="2 3">
    <name type="scientific">Megasphaera paucivorans</name>
    <dbReference type="NCBI Taxonomy" id="349095"/>
    <lineage>
        <taxon>Bacteria</taxon>
        <taxon>Bacillati</taxon>
        <taxon>Bacillota</taxon>
        <taxon>Negativicutes</taxon>
        <taxon>Veillonellales</taxon>
        <taxon>Veillonellaceae</taxon>
        <taxon>Megasphaera</taxon>
    </lineage>
</organism>
<proteinExistence type="predicted"/>
<accession>A0A1G9WDT4</accession>
<gene>
    <name evidence="2" type="ORF">SAMN05660299_01605</name>
</gene>
<keyword evidence="3" id="KW-1185">Reference proteome</keyword>
<keyword evidence="1" id="KW-0175">Coiled coil</keyword>
<protein>
    <submittedName>
        <fullName evidence="2">Uncharacterized protein</fullName>
    </submittedName>
</protein>
<feature type="coiled-coil region" evidence="1">
    <location>
        <begin position="74"/>
        <end position="101"/>
    </location>
</feature>
<name>A0A1G9WDT4_9FIRM</name>
<dbReference type="AlphaFoldDB" id="A0A1G9WDT4"/>
<dbReference type="RefSeq" id="WP_091650333.1">
    <property type="nucleotide sequence ID" value="NZ_FNHQ01000014.1"/>
</dbReference>
<dbReference type="OrthoDB" id="1625737at2"/>
<sequence length="284" mass="32605">MHIEKNLKQKIMAGMLASAAAAIVMSLPYISVSANNFVVSPMANTNRVSQGQHGIGFNHCDSLHERITARVTEGKITQEQADKLENIIQEHTNQLIKEREVWIQHLPDKTGISEQTIKEIFARPDYDKVSQPMQTRIAELVQEGQITQAEADSMHHFFVNHKPGWNRQSGERPDSQNMLQKMAEETGISAERLKEIHFMVMPQYANYKIMMEQMIKDGKMTQTEADSIQNYFKTHQDDFWQRKRNDTEQMMTDMSQSTGIAPERLKTIMEAMHPQMSCKPGLQN</sequence>
<dbReference type="Proteomes" id="UP000199309">
    <property type="component" value="Unassembled WGS sequence"/>
</dbReference>
<evidence type="ECO:0000313" key="2">
    <source>
        <dbReference type="EMBL" id="SDM82668.1"/>
    </source>
</evidence>